<dbReference type="Gene3D" id="3.50.50.60">
    <property type="entry name" value="FAD/NAD(P)-binding domain"/>
    <property type="match status" value="2"/>
</dbReference>
<accession>A0AAF0CMQ3</accession>
<dbReference type="SUPFAM" id="SSF51905">
    <property type="entry name" value="FAD/NAD(P)-binding domain"/>
    <property type="match status" value="1"/>
</dbReference>
<dbReference type="InterPro" id="IPR036188">
    <property type="entry name" value="FAD/NAD-bd_sf"/>
</dbReference>
<proteinExistence type="predicted"/>
<name>A0AAF0CMQ3_9BACT</name>
<evidence type="ECO:0000313" key="2">
    <source>
        <dbReference type="Proteomes" id="UP001218638"/>
    </source>
</evidence>
<dbReference type="KEGG" id="slom:PXH66_19205"/>
<gene>
    <name evidence="1" type="ORF">PXH66_19205</name>
</gene>
<evidence type="ECO:0008006" key="3">
    <source>
        <dbReference type="Google" id="ProtNLM"/>
    </source>
</evidence>
<organism evidence="1 2">
    <name type="scientific">Synoicihabitans lomoniglobus</name>
    <dbReference type="NCBI Taxonomy" id="2909285"/>
    <lineage>
        <taxon>Bacteria</taxon>
        <taxon>Pseudomonadati</taxon>
        <taxon>Verrucomicrobiota</taxon>
        <taxon>Opitutia</taxon>
        <taxon>Opitutales</taxon>
        <taxon>Opitutaceae</taxon>
        <taxon>Synoicihabitans</taxon>
    </lineage>
</organism>
<dbReference type="Proteomes" id="UP001218638">
    <property type="component" value="Chromosome"/>
</dbReference>
<reference evidence="1" key="1">
    <citation type="submission" date="2023-03" db="EMBL/GenBank/DDBJ databases">
        <title>Lomoglobus Profundus gen. nov., sp. nov., a novel member of the phylum Verrucomicrobia, isolated from deep-marine sediment of South China Sea.</title>
        <authorList>
            <person name="Ahmad T."/>
            <person name="Ishaq S.E."/>
            <person name="Wang F."/>
        </authorList>
    </citation>
    <scope>NUCLEOTIDE SEQUENCE</scope>
    <source>
        <strain evidence="1">LMO-M01</strain>
    </source>
</reference>
<evidence type="ECO:0000313" key="1">
    <source>
        <dbReference type="EMBL" id="WED64473.1"/>
    </source>
</evidence>
<sequence>MIAPTRHRPVEIIGGGLAGLGLALGLRRVDVPVIVHEAGTYPRHRVCGEFITSLDDHTIETLGLGPLLQDARSAETVAWYRADRTTHRHRLPEPARCLSRFALDHRMAQALVTNDGELIENSRPTATPAEGRITATGRRPDLSAPWLGVKMHFTGLTLSDDLELHLGQQAYVGLTRIEGDRINVCGLFHRGNVRSKPPAAANPLDQQLRAAGLTTLAERLMSASADPASLCTVAGLNYRHERAAPESAPLGDHFALIPPFTGHGMTIALQSAALAVGPLQAWSRGERDWASTRREIAARHRRQLLPKLRRAQHLHGWLLTPKRQHLLAVLARRDLLPLRWVYGLLH</sequence>
<dbReference type="RefSeq" id="WP_330930894.1">
    <property type="nucleotide sequence ID" value="NZ_CP119075.1"/>
</dbReference>
<dbReference type="AlphaFoldDB" id="A0AAF0CMQ3"/>
<protein>
    <recommendedName>
        <fullName evidence="3">FAD-binding domain-containing protein</fullName>
    </recommendedName>
</protein>
<dbReference type="EMBL" id="CP119075">
    <property type="protein sequence ID" value="WED64473.1"/>
    <property type="molecule type" value="Genomic_DNA"/>
</dbReference>
<keyword evidence="2" id="KW-1185">Reference proteome</keyword>